<dbReference type="NCBIfam" id="TIGR03185">
    <property type="entry name" value="DNA_S_dndD"/>
    <property type="match status" value="1"/>
</dbReference>
<evidence type="ECO:0000256" key="1">
    <source>
        <dbReference type="SAM" id="Coils"/>
    </source>
</evidence>
<dbReference type="AlphaFoldDB" id="A0A6M0K6T4"/>
<dbReference type="PANTHER" id="PTHR32114:SF2">
    <property type="entry name" value="ABC TRANSPORTER ABCH.3"/>
    <property type="match status" value="1"/>
</dbReference>
<comment type="caution">
    <text evidence="3">The sequence shown here is derived from an EMBL/GenBank/DDBJ whole genome shotgun (WGS) entry which is preliminary data.</text>
</comment>
<dbReference type="SUPFAM" id="SSF52540">
    <property type="entry name" value="P-loop containing nucleoside triphosphate hydrolases"/>
    <property type="match status" value="2"/>
</dbReference>
<dbReference type="PANTHER" id="PTHR32114">
    <property type="entry name" value="ABC TRANSPORTER ABCH.3"/>
    <property type="match status" value="1"/>
</dbReference>
<gene>
    <name evidence="3" type="primary">dndD</name>
    <name evidence="3" type="ORF">G3446_24350</name>
</gene>
<sequence>MIFESIQLTNLFSYYGAQEIQLGNPQPGRNVCLIMGRNGFGKTSLLNSLKLLFTGVRYEPLRRAVQRTRMPTVKQYVEGAGNDWWGIMNRRARHEGQTRCSVRLIWNEESGRVTAERAWCIENGAWDNEELLTVTTATETFKDEEAQEFLDRRLPQDYVYFFLFDGEQIQELAESKRDLQQRQMERLLGIGAIDALRGSLNQAIGRWERDELEPQAKADLERLEGEIRGTEADLDLLDRTQTSLEQEIESDTDALRRIRRRIEGLSAFVHRHDEAQLKDARARIQAQRAESLDRLSAQLPRDVVLLANPSLITRALERLDKVLGSDANTRSRVLNALLETLPARLFDQPAFPDPDIRDSQRAYYRYKLTRVLEQEAEATSDTLDTTFAPDPQAAAAARDQLSPYVQADALRSARAEELRRLQGFSAELRQLETDLLNVGSLSEEERSRYDRYVTERDELERHLDTKKKRQTELEGEANGLKRKLDDARKRADQIRAKIGQNVIIEDRIATARRLGGLFAAFKDKRKQERREELEEAINRHFRVLMTSHNLIDRIEVDEDFGLSYLDCDGKPIGMGVLSAGMKQLMATALLWALSEVSGKQVPVVIDTPLARIDLSHQEGILRHYYPNAAAQVIVLPTDAELDARKLGLIASHVYRAYRLTNPDGEHTVPEPLAAADLIQGG</sequence>
<dbReference type="GO" id="GO:0016887">
    <property type="term" value="F:ATP hydrolysis activity"/>
    <property type="evidence" value="ECO:0007669"/>
    <property type="project" value="InterPro"/>
</dbReference>
<feature type="domain" description="Rad50/SbcC-type AAA" evidence="2">
    <location>
        <begin position="5"/>
        <end position="249"/>
    </location>
</feature>
<dbReference type="Pfam" id="PF13476">
    <property type="entry name" value="AAA_23"/>
    <property type="match status" value="1"/>
</dbReference>
<dbReference type="InterPro" id="IPR038729">
    <property type="entry name" value="Rad50/SbcC_AAA"/>
</dbReference>
<evidence type="ECO:0000313" key="4">
    <source>
        <dbReference type="Proteomes" id="UP000483379"/>
    </source>
</evidence>
<dbReference type="Gene3D" id="3.40.50.300">
    <property type="entry name" value="P-loop containing nucleotide triphosphate hydrolases"/>
    <property type="match status" value="2"/>
</dbReference>
<proteinExistence type="predicted"/>
<keyword evidence="4" id="KW-1185">Reference proteome</keyword>
<dbReference type="RefSeq" id="WP_164456210.1">
    <property type="nucleotide sequence ID" value="NZ_JAAIJQ010000128.1"/>
</dbReference>
<protein>
    <submittedName>
        <fullName evidence="3">DNA sulfur modification protein DndD</fullName>
    </submittedName>
</protein>
<dbReference type="GO" id="GO:0006302">
    <property type="term" value="P:double-strand break repair"/>
    <property type="evidence" value="ECO:0007669"/>
    <property type="project" value="InterPro"/>
</dbReference>
<reference evidence="3 4" key="1">
    <citation type="submission" date="2020-02" db="EMBL/GenBank/DDBJ databases">
        <title>Genome sequences of Thiorhodococcus mannitoliphagus and Thiorhodococcus minor, purple sulfur photosynthetic bacteria in the gammaproteobacterial family, Chromatiaceae.</title>
        <authorList>
            <person name="Aviles F.A."/>
            <person name="Meyer T.E."/>
            <person name="Kyndt J.A."/>
        </authorList>
    </citation>
    <scope>NUCLEOTIDE SEQUENCE [LARGE SCALE GENOMIC DNA]</scope>
    <source>
        <strain evidence="3 4">DSM 11518</strain>
    </source>
</reference>
<name>A0A6M0K6T4_9GAMM</name>
<feature type="coiled-coil region" evidence="1">
    <location>
        <begin position="414"/>
        <end position="497"/>
    </location>
</feature>
<dbReference type="EMBL" id="JAAIJQ010000128">
    <property type="protein sequence ID" value="NEV64954.1"/>
    <property type="molecule type" value="Genomic_DNA"/>
</dbReference>
<evidence type="ECO:0000313" key="3">
    <source>
        <dbReference type="EMBL" id="NEV64954.1"/>
    </source>
</evidence>
<dbReference type="InterPro" id="IPR027417">
    <property type="entry name" value="P-loop_NTPase"/>
</dbReference>
<dbReference type="Proteomes" id="UP000483379">
    <property type="component" value="Unassembled WGS sequence"/>
</dbReference>
<organism evidence="3 4">
    <name type="scientific">Thiorhodococcus minor</name>
    <dbReference type="NCBI Taxonomy" id="57489"/>
    <lineage>
        <taxon>Bacteria</taxon>
        <taxon>Pseudomonadati</taxon>
        <taxon>Pseudomonadota</taxon>
        <taxon>Gammaproteobacteria</taxon>
        <taxon>Chromatiales</taxon>
        <taxon>Chromatiaceae</taxon>
        <taxon>Thiorhodococcus</taxon>
    </lineage>
</organism>
<evidence type="ECO:0000259" key="2">
    <source>
        <dbReference type="Pfam" id="PF13476"/>
    </source>
</evidence>
<keyword evidence="1" id="KW-0175">Coiled coil</keyword>
<dbReference type="InterPro" id="IPR017599">
    <property type="entry name" value="DNA_S_DndD"/>
</dbReference>
<accession>A0A6M0K6T4</accession>